<evidence type="ECO:0000259" key="1">
    <source>
        <dbReference type="Pfam" id="PF21812"/>
    </source>
</evidence>
<comment type="caution">
    <text evidence="2">The sequence shown here is derived from an EMBL/GenBank/DDBJ whole genome shotgun (WGS) entry which is preliminary data.</text>
</comment>
<reference evidence="2 3" key="1">
    <citation type="submission" date="2019-02" db="EMBL/GenBank/DDBJ databases">
        <title>Genome sequencing of Clostridium botulinum clinical isolates.</title>
        <authorList>
            <person name="Brunt J."/>
            <person name="Van Vliet A.H.M."/>
            <person name="Stringer S.C."/>
            <person name="Grant K.A."/>
            <person name="Carter A.C."/>
            <person name="Peck M.W."/>
        </authorList>
    </citation>
    <scope>NUCLEOTIDE SEQUENCE [LARGE SCALE GENOMIC DNA]</scope>
    <source>
        <strain evidence="2 3">H113700579</strain>
    </source>
</reference>
<dbReference type="Proteomes" id="UP000472355">
    <property type="component" value="Unassembled WGS sequence"/>
</dbReference>
<evidence type="ECO:0000313" key="2">
    <source>
        <dbReference type="EMBL" id="NFA44127.1"/>
    </source>
</evidence>
<name>A0A6M0ST31_CLOBO</name>
<proteinExistence type="predicted"/>
<gene>
    <name evidence="2" type="ORF">EXM65_16505</name>
</gene>
<dbReference type="InterPro" id="IPR049248">
    <property type="entry name" value="DUF6881"/>
</dbReference>
<accession>A0A6M0ST31</accession>
<dbReference type="Pfam" id="PF21812">
    <property type="entry name" value="DUF6881"/>
    <property type="match status" value="1"/>
</dbReference>
<dbReference type="EMBL" id="SGKU01000061">
    <property type="protein sequence ID" value="NFA44127.1"/>
    <property type="molecule type" value="Genomic_DNA"/>
</dbReference>
<organism evidence="2 3">
    <name type="scientific">Clostridium botulinum</name>
    <dbReference type="NCBI Taxonomy" id="1491"/>
    <lineage>
        <taxon>Bacteria</taxon>
        <taxon>Bacillati</taxon>
        <taxon>Bacillota</taxon>
        <taxon>Clostridia</taxon>
        <taxon>Eubacteriales</taxon>
        <taxon>Clostridiaceae</taxon>
        <taxon>Clostridium</taxon>
    </lineage>
</organism>
<sequence>MQYLFVTWEHNFKDEPKEFYMELDDTRFQERVLEIFEDGEVAYATTTEEYNTFLAKESYPSIEEINSTEEFRAALITKEEFEKAWKNRDKQK</sequence>
<evidence type="ECO:0000313" key="3">
    <source>
        <dbReference type="Proteomes" id="UP000472355"/>
    </source>
</evidence>
<protein>
    <recommendedName>
        <fullName evidence="1">DUF6881 domain-containing protein</fullName>
    </recommendedName>
</protein>
<dbReference type="RefSeq" id="WP_061313048.1">
    <property type="nucleotide sequence ID" value="NZ_LFPB01000009.1"/>
</dbReference>
<dbReference type="AlphaFoldDB" id="A0A6M0ST31"/>
<feature type="domain" description="DUF6881" evidence="1">
    <location>
        <begin position="2"/>
        <end position="88"/>
    </location>
</feature>